<dbReference type="Proteomes" id="UP000230292">
    <property type="component" value="Unassembled WGS sequence"/>
</dbReference>
<feature type="zinc finger region" description="dksA C4-type" evidence="4">
    <location>
        <begin position="97"/>
        <end position="121"/>
    </location>
</feature>
<evidence type="ECO:0000256" key="2">
    <source>
        <dbReference type="ARBA" id="ARBA00022771"/>
    </source>
</evidence>
<evidence type="ECO:0000256" key="4">
    <source>
        <dbReference type="PROSITE-ProRule" id="PRU00510"/>
    </source>
</evidence>
<keyword evidence="3" id="KW-0862">Zinc</keyword>
<evidence type="ECO:0000313" key="8">
    <source>
        <dbReference type="Proteomes" id="UP000230292"/>
    </source>
</evidence>
<feature type="domain" description="Zinc finger DksA/TraR C4-type" evidence="6">
    <location>
        <begin position="92"/>
        <end position="125"/>
    </location>
</feature>
<gene>
    <name evidence="7" type="ORF">COW24_06135</name>
</gene>
<dbReference type="PANTHER" id="PTHR33823">
    <property type="entry name" value="RNA POLYMERASE-BINDING TRANSCRIPTION FACTOR DKSA-RELATED"/>
    <property type="match status" value="1"/>
</dbReference>
<evidence type="ECO:0000256" key="3">
    <source>
        <dbReference type="ARBA" id="ARBA00022833"/>
    </source>
</evidence>
<proteinExistence type="predicted"/>
<dbReference type="AlphaFoldDB" id="A0A2M7H246"/>
<evidence type="ECO:0000313" key="7">
    <source>
        <dbReference type="EMBL" id="PIW36303.1"/>
    </source>
</evidence>
<reference evidence="7 8" key="1">
    <citation type="submission" date="2017-09" db="EMBL/GenBank/DDBJ databases">
        <title>Depth-based differentiation of microbial function through sediment-hosted aquifers and enrichment of novel symbionts in the deep terrestrial subsurface.</title>
        <authorList>
            <person name="Probst A.J."/>
            <person name="Ladd B."/>
            <person name="Jarett J.K."/>
            <person name="Geller-Mcgrath D.E."/>
            <person name="Sieber C.M."/>
            <person name="Emerson J.B."/>
            <person name="Anantharaman K."/>
            <person name="Thomas B.C."/>
            <person name="Malmstrom R."/>
            <person name="Stieglmeier M."/>
            <person name="Klingl A."/>
            <person name="Woyke T."/>
            <person name="Ryan C.M."/>
            <person name="Banfield J.F."/>
        </authorList>
    </citation>
    <scope>NUCLEOTIDE SEQUENCE [LARGE SCALE GENOMIC DNA]</scope>
    <source>
        <strain evidence="7">CG15_BIG_FIL_POST_REV_8_21_14_020_45_12</strain>
    </source>
</reference>
<protein>
    <recommendedName>
        <fullName evidence="6">Zinc finger DksA/TraR C4-type domain-containing protein</fullName>
    </recommendedName>
</protein>
<dbReference type="GO" id="GO:0008270">
    <property type="term" value="F:zinc ion binding"/>
    <property type="evidence" value="ECO:0007669"/>
    <property type="project" value="UniProtKB-KW"/>
</dbReference>
<evidence type="ECO:0000256" key="5">
    <source>
        <dbReference type="SAM" id="MobiDB-lite"/>
    </source>
</evidence>
<keyword evidence="1" id="KW-0479">Metal-binding</keyword>
<dbReference type="Pfam" id="PF01258">
    <property type="entry name" value="zf-dskA_traR"/>
    <property type="match status" value="1"/>
</dbReference>
<evidence type="ECO:0000256" key="1">
    <source>
        <dbReference type="ARBA" id="ARBA00022723"/>
    </source>
</evidence>
<organism evidence="7 8">
    <name type="scientific">Candidatus Kerfeldbacteria bacterium CG15_BIG_FIL_POST_REV_8_21_14_020_45_12</name>
    <dbReference type="NCBI Taxonomy" id="2014247"/>
    <lineage>
        <taxon>Bacteria</taxon>
        <taxon>Candidatus Kerfeldiibacteriota</taxon>
    </lineage>
</organism>
<sequence length="126" mass="13580">MDQAFTDEMKAALLKEQMELTGELGAISHKDVGDHVPGSRDANFPNFGDDNLGENTESPAEVAEYEVNVNVTGRLEQRQVEITDALKRIEQGIYGTCLKCGGPVGEDRLRANSAASACINCAKSHV</sequence>
<feature type="region of interest" description="Disordered" evidence="5">
    <location>
        <begin position="31"/>
        <end position="56"/>
    </location>
</feature>
<dbReference type="Gene3D" id="1.20.120.910">
    <property type="entry name" value="DksA, coiled-coil domain"/>
    <property type="match status" value="1"/>
</dbReference>
<dbReference type="PANTHER" id="PTHR33823:SF4">
    <property type="entry name" value="GENERAL STRESS PROTEIN 16O"/>
    <property type="match status" value="1"/>
</dbReference>
<keyword evidence="2" id="KW-0863">Zinc-finger</keyword>
<name>A0A2M7H246_9BACT</name>
<dbReference type="PROSITE" id="PS51128">
    <property type="entry name" value="ZF_DKSA_2"/>
    <property type="match status" value="1"/>
</dbReference>
<dbReference type="SUPFAM" id="SSF57716">
    <property type="entry name" value="Glucocorticoid receptor-like (DNA-binding domain)"/>
    <property type="match status" value="1"/>
</dbReference>
<comment type="caution">
    <text evidence="7">The sequence shown here is derived from an EMBL/GenBank/DDBJ whole genome shotgun (WGS) entry which is preliminary data.</text>
</comment>
<accession>A0A2M7H246</accession>
<dbReference type="EMBL" id="PFGC01000063">
    <property type="protein sequence ID" value="PIW36303.1"/>
    <property type="molecule type" value="Genomic_DNA"/>
</dbReference>
<dbReference type="InterPro" id="IPR000962">
    <property type="entry name" value="Znf_DskA_TraR"/>
</dbReference>
<evidence type="ECO:0000259" key="6">
    <source>
        <dbReference type="Pfam" id="PF01258"/>
    </source>
</evidence>